<dbReference type="EMBL" id="JAVDTR010000007">
    <property type="protein sequence ID" value="MDR6724426.1"/>
    <property type="molecule type" value="Genomic_DNA"/>
</dbReference>
<evidence type="ECO:0000313" key="8">
    <source>
        <dbReference type="EMBL" id="MDR6724426.1"/>
    </source>
</evidence>
<comment type="caution">
    <text evidence="8">The sequence shown here is derived from an EMBL/GenBank/DDBJ whole genome shotgun (WGS) entry which is preliminary data.</text>
</comment>
<protein>
    <submittedName>
        <fullName evidence="8">YesN/AraC family two-component response regulator</fullName>
    </submittedName>
</protein>
<dbReference type="PANTHER" id="PTHR43280">
    <property type="entry name" value="ARAC-FAMILY TRANSCRIPTIONAL REGULATOR"/>
    <property type="match status" value="1"/>
</dbReference>
<feature type="region of interest" description="Disordered" evidence="5">
    <location>
        <begin position="128"/>
        <end position="151"/>
    </location>
</feature>
<evidence type="ECO:0000256" key="3">
    <source>
        <dbReference type="ARBA" id="ARBA00023163"/>
    </source>
</evidence>
<sequence length="280" mass="31875">MWKVLLVEDEVFVRESVREIISWEELGYTVIGESGNGTEALAMIIQDTPDLVLTDIVMPGMDGLELLKQTRQAGLKTKFIMLTCMGEFEYVRRAMEYGASNYILKLSMSVNSLRDTLRKVSAELGTSAEERMEEGHQEVSSPTPLITSTSASLTISPEPLSETDLPFIPVREPVVKHPEISKIIEYIGQHYDQDITVKSMSRYVMMGENYVSALFKKKTGHTLIHYLHGVRMEKAAEYLRETNLPVQEIGYRVGFGSDNYFIKIFKRWTGCTPSQYRHRS</sequence>
<dbReference type="GO" id="GO:0003700">
    <property type="term" value="F:DNA-binding transcription factor activity"/>
    <property type="evidence" value="ECO:0007669"/>
    <property type="project" value="InterPro"/>
</dbReference>
<accession>A0AAP5H5P8</accession>
<dbReference type="SUPFAM" id="SSF46689">
    <property type="entry name" value="Homeodomain-like"/>
    <property type="match status" value="2"/>
</dbReference>
<keyword evidence="2" id="KW-0238">DNA-binding</keyword>
<name>A0AAP5H5P8_PAEAM</name>
<gene>
    <name evidence="8" type="ORF">J2W91_002894</name>
</gene>
<dbReference type="AlphaFoldDB" id="A0AAP5H5P8"/>
<dbReference type="InterPro" id="IPR018062">
    <property type="entry name" value="HTH_AraC-typ_CS"/>
</dbReference>
<dbReference type="SUPFAM" id="SSF52172">
    <property type="entry name" value="CheY-like"/>
    <property type="match status" value="1"/>
</dbReference>
<dbReference type="InterPro" id="IPR018060">
    <property type="entry name" value="HTH_AraC"/>
</dbReference>
<feature type="compositionally biased region" description="Low complexity" evidence="5">
    <location>
        <begin position="140"/>
        <end position="151"/>
    </location>
</feature>
<dbReference type="Pfam" id="PF00072">
    <property type="entry name" value="Response_reg"/>
    <property type="match status" value="1"/>
</dbReference>
<dbReference type="RefSeq" id="WP_310140634.1">
    <property type="nucleotide sequence ID" value="NZ_JAVDTR010000007.1"/>
</dbReference>
<evidence type="ECO:0000313" key="9">
    <source>
        <dbReference type="Proteomes" id="UP001254832"/>
    </source>
</evidence>
<proteinExistence type="predicted"/>
<dbReference type="InterPro" id="IPR001789">
    <property type="entry name" value="Sig_transdc_resp-reg_receiver"/>
</dbReference>
<dbReference type="InterPro" id="IPR020449">
    <property type="entry name" value="Tscrpt_reg_AraC-type_HTH"/>
</dbReference>
<dbReference type="GO" id="GO:0000160">
    <property type="term" value="P:phosphorelay signal transduction system"/>
    <property type="evidence" value="ECO:0007669"/>
    <property type="project" value="InterPro"/>
</dbReference>
<evidence type="ECO:0000256" key="1">
    <source>
        <dbReference type="ARBA" id="ARBA00023015"/>
    </source>
</evidence>
<evidence type="ECO:0000256" key="2">
    <source>
        <dbReference type="ARBA" id="ARBA00023125"/>
    </source>
</evidence>
<dbReference type="CDD" id="cd17536">
    <property type="entry name" value="REC_YesN-like"/>
    <property type="match status" value="1"/>
</dbReference>
<feature type="domain" description="HTH araC/xylS-type" evidence="6">
    <location>
        <begin position="181"/>
        <end position="279"/>
    </location>
</feature>
<dbReference type="PROSITE" id="PS01124">
    <property type="entry name" value="HTH_ARAC_FAMILY_2"/>
    <property type="match status" value="1"/>
</dbReference>
<organism evidence="8 9">
    <name type="scientific">Paenibacillus amylolyticus</name>
    <dbReference type="NCBI Taxonomy" id="1451"/>
    <lineage>
        <taxon>Bacteria</taxon>
        <taxon>Bacillati</taxon>
        <taxon>Bacillota</taxon>
        <taxon>Bacilli</taxon>
        <taxon>Bacillales</taxon>
        <taxon>Paenibacillaceae</taxon>
        <taxon>Paenibacillus</taxon>
    </lineage>
</organism>
<evidence type="ECO:0000256" key="4">
    <source>
        <dbReference type="PROSITE-ProRule" id="PRU00169"/>
    </source>
</evidence>
<reference evidence="8" key="1">
    <citation type="submission" date="2023-07" db="EMBL/GenBank/DDBJ databases">
        <title>Sorghum-associated microbial communities from plants grown in Nebraska, USA.</title>
        <authorList>
            <person name="Schachtman D."/>
        </authorList>
    </citation>
    <scope>NUCLEOTIDE SEQUENCE</scope>
    <source>
        <strain evidence="8">BE80</strain>
    </source>
</reference>
<dbReference type="PRINTS" id="PR00032">
    <property type="entry name" value="HTHARAC"/>
</dbReference>
<dbReference type="SMART" id="SM00342">
    <property type="entry name" value="HTH_ARAC"/>
    <property type="match status" value="1"/>
</dbReference>
<keyword evidence="3" id="KW-0804">Transcription</keyword>
<keyword evidence="1" id="KW-0805">Transcription regulation</keyword>
<evidence type="ECO:0000259" key="7">
    <source>
        <dbReference type="PROSITE" id="PS50110"/>
    </source>
</evidence>
<dbReference type="InterPro" id="IPR009057">
    <property type="entry name" value="Homeodomain-like_sf"/>
</dbReference>
<evidence type="ECO:0000259" key="6">
    <source>
        <dbReference type="PROSITE" id="PS01124"/>
    </source>
</evidence>
<dbReference type="GO" id="GO:0043565">
    <property type="term" value="F:sequence-specific DNA binding"/>
    <property type="evidence" value="ECO:0007669"/>
    <property type="project" value="InterPro"/>
</dbReference>
<dbReference type="Gene3D" id="3.40.50.2300">
    <property type="match status" value="1"/>
</dbReference>
<dbReference type="Gene3D" id="1.10.10.60">
    <property type="entry name" value="Homeodomain-like"/>
    <property type="match status" value="2"/>
</dbReference>
<dbReference type="SMART" id="SM00448">
    <property type="entry name" value="REC"/>
    <property type="match status" value="1"/>
</dbReference>
<feature type="modified residue" description="4-aspartylphosphate" evidence="4">
    <location>
        <position position="55"/>
    </location>
</feature>
<dbReference type="Proteomes" id="UP001254832">
    <property type="component" value="Unassembled WGS sequence"/>
</dbReference>
<dbReference type="Pfam" id="PF12833">
    <property type="entry name" value="HTH_18"/>
    <property type="match status" value="1"/>
</dbReference>
<dbReference type="InterPro" id="IPR011006">
    <property type="entry name" value="CheY-like_superfamily"/>
</dbReference>
<dbReference type="PANTHER" id="PTHR43280:SF2">
    <property type="entry name" value="HTH-TYPE TRANSCRIPTIONAL REGULATOR EXSA"/>
    <property type="match status" value="1"/>
</dbReference>
<dbReference type="PROSITE" id="PS00041">
    <property type="entry name" value="HTH_ARAC_FAMILY_1"/>
    <property type="match status" value="1"/>
</dbReference>
<feature type="compositionally biased region" description="Basic and acidic residues" evidence="5">
    <location>
        <begin position="128"/>
        <end position="137"/>
    </location>
</feature>
<feature type="domain" description="Response regulatory" evidence="7">
    <location>
        <begin position="3"/>
        <end position="120"/>
    </location>
</feature>
<dbReference type="PROSITE" id="PS50110">
    <property type="entry name" value="RESPONSE_REGULATORY"/>
    <property type="match status" value="1"/>
</dbReference>
<keyword evidence="4" id="KW-0597">Phosphoprotein</keyword>
<evidence type="ECO:0000256" key="5">
    <source>
        <dbReference type="SAM" id="MobiDB-lite"/>
    </source>
</evidence>